<dbReference type="RefSeq" id="WP_358646419.1">
    <property type="nucleotide sequence ID" value="NZ_JBFACG010000006.1"/>
</dbReference>
<reference evidence="2 3" key="1">
    <citation type="submission" date="2024-11" db="EMBL/GenBank/DDBJ databases">
        <title>The Natural Products Discovery Center: Release of the First 8490 Sequenced Strains for Exploring Actinobacteria Biosynthetic Diversity.</title>
        <authorList>
            <person name="Kalkreuter E."/>
            <person name="Kautsar S.A."/>
            <person name="Yang D."/>
            <person name="Bader C.D."/>
            <person name="Teijaro C.N."/>
            <person name="Fluegel L."/>
            <person name="Davis C.M."/>
            <person name="Simpson J.R."/>
            <person name="Lauterbach L."/>
            <person name="Steele A.D."/>
            <person name="Gui C."/>
            <person name="Meng S."/>
            <person name="Li G."/>
            <person name="Viehrig K."/>
            <person name="Ye F."/>
            <person name="Su P."/>
            <person name="Kiefer A.F."/>
            <person name="Nichols A."/>
            <person name="Cepeda A.J."/>
            <person name="Yan W."/>
            <person name="Fan B."/>
            <person name="Jiang Y."/>
            <person name="Adhikari A."/>
            <person name="Zheng C.-J."/>
            <person name="Schuster L."/>
            <person name="Cowan T.M."/>
            <person name="Smanski M.J."/>
            <person name="Chevrette M.G."/>
            <person name="De Carvalho L.P.S."/>
            <person name="Shen B."/>
        </authorList>
    </citation>
    <scope>NUCLEOTIDE SEQUENCE [LARGE SCALE GENOMIC DNA]</scope>
    <source>
        <strain evidence="2 3">NPDC020863</strain>
    </source>
</reference>
<feature type="region of interest" description="Disordered" evidence="1">
    <location>
        <begin position="1"/>
        <end position="32"/>
    </location>
</feature>
<comment type="caution">
    <text evidence="2">The sequence shown here is derived from an EMBL/GenBank/DDBJ whole genome shotgun (WGS) entry which is preliminary data.</text>
</comment>
<accession>A0ABW8LCZ1</accession>
<protein>
    <submittedName>
        <fullName evidence="2">Uncharacterized protein</fullName>
    </submittedName>
</protein>
<dbReference type="Proteomes" id="UP001620295">
    <property type="component" value="Unassembled WGS sequence"/>
</dbReference>
<gene>
    <name evidence="2" type="ORF">ACI2L5_02475</name>
</gene>
<evidence type="ECO:0000313" key="2">
    <source>
        <dbReference type="EMBL" id="MFK4263793.1"/>
    </source>
</evidence>
<name>A0ABW8LCZ1_9ACTN</name>
<dbReference type="EMBL" id="JBJDQH010000001">
    <property type="protein sequence ID" value="MFK4263793.1"/>
    <property type="molecule type" value="Genomic_DNA"/>
</dbReference>
<organism evidence="2 3">
    <name type="scientific">Streptomyces milbemycinicus</name>
    <dbReference type="NCBI Taxonomy" id="476552"/>
    <lineage>
        <taxon>Bacteria</taxon>
        <taxon>Bacillati</taxon>
        <taxon>Actinomycetota</taxon>
        <taxon>Actinomycetes</taxon>
        <taxon>Kitasatosporales</taxon>
        <taxon>Streptomycetaceae</taxon>
        <taxon>Streptomyces</taxon>
    </lineage>
</organism>
<evidence type="ECO:0000256" key="1">
    <source>
        <dbReference type="SAM" id="MobiDB-lite"/>
    </source>
</evidence>
<evidence type="ECO:0000313" key="3">
    <source>
        <dbReference type="Proteomes" id="UP001620295"/>
    </source>
</evidence>
<sequence>MATTHREEGPEMTNHTPEQGAGTRPSTLDTHSEEERLRLLETQVQTLADAVRALAQGLENIPTQDDALAAEAAARGARLAHELLLSQGL</sequence>
<keyword evidence="3" id="KW-1185">Reference proteome</keyword>
<proteinExistence type="predicted"/>